<dbReference type="PANTHER" id="PTHR35514">
    <property type="entry name" value="THYLAKOID LUMENAL 15.0 KDA PROTEIN 2, CHLOROPLASTIC"/>
    <property type="match status" value="1"/>
</dbReference>
<keyword evidence="1" id="KW-0472">Membrane</keyword>
<evidence type="ECO:0000313" key="2">
    <source>
        <dbReference type="EMBL" id="CAE0798683.1"/>
    </source>
</evidence>
<protein>
    <recommendedName>
        <fullName evidence="3">TPM domain-containing protein</fullName>
    </recommendedName>
</protein>
<keyword evidence="1" id="KW-0812">Transmembrane</keyword>
<proteinExistence type="predicted"/>
<keyword evidence="1" id="KW-1133">Transmembrane helix</keyword>
<evidence type="ECO:0000256" key="1">
    <source>
        <dbReference type="SAM" id="Phobius"/>
    </source>
</evidence>
<name>A0A7S4CJB2_9EUGL</name>
<evidence type="ECO:0008006" key="3">
    <source>
        <dbReference type="Google" id="ProtNLM"/>
    </source>
</evidence>
<dbReference type="PANTHER" id="PTHR35514:SF1">
    <property type="entry name" value="THYLAKOID LUMENAL 15.0 KDA PROTEIN 2, CHLOROPLASTIC"/>
    <property type="match status" value="1"/>
</dbReference>
<sequence>MMYYCGTHANAAHMGNHRRWMPAVAVAVGIAFFVVGYVLGATHSPPLVSHSVPYAPAVARPSAALQAIPRNDIAASEAMLGRRGALMGGAAAAAAAVGTPAPALARTDYVDRPELLPSGPKVNVIDTVGLLSPFQTQELNKNIARIERLYGVKVRVLTQVYPQTPGLAVNDYWGFDDDTLMITVDNTFPNLLNFNLGLNIDLLAPNGRYWTSIRSKYGIEKYWRKYGEDEALLRCVENILDSLTKPDEMGMSMLMNV</sequence>
<accession>A0A7S4CJB2</accession>
<reference evidence="2" key="1">
    <citation type="submission" date="2021-01" db="EMBL/GenBank/DDBJ databases">
        <authorList>
            <person name="Corre E."/>
            <person name="Pelletier E."/>
            <person name="Niang G."/>
            <person name="Scheremetjew M."/>
            <person name="Finn R."/>
            <person name="Kale V."/>
            <person name="Holt S."/>
            <person name="Cochrane G."/>
            <person name="Meng A."/>
            <person name="Brown T."/>
            <person name="Cohen L."/>
        </authorList>
    </citation>
    <scope>NUCLEOTIDE SEQUENCE</scope>
    <source>
        <strain evidence="2">CCMP1594</strain>
    </source>
</reference>
<organism evidence="2">
    <name type="scientific">Eutreptiella gymnastica</name>
    <dbReference type="NCBI Taxonomy" id="73025"/>
    <lineage>
        <taxon>Eukaryota</taxon>
        <taxon>Discoba</taxon>
        <taxon>Euglenozoa</taxon>
        <taxon>Euglenida</taxon>
        <taxon>Spirocuta</taxon>
        <taxon>Euglenophyceae</taxon>
        <taxon>Eutreptiales</taxon>
        <taxon>Eutreptiaceae</taxon>
        <taxon>Eutreptiella</taxon>
    </lineage>
</organism>
<dbReference type="EMBL" id="HBJA01029871">
    <property type="protein sequence ID" value="CAE0798683.1"/>
    <property type="molecule type" value="Transcribed_RNA"/>
</dbReference>
<gene>
    <name evidence="2" type="ORF">EGYM00163_LOCUS9803</name>
</gene>
<feature type="transmembrane region" description="Helical" evidence="1">
    <location>
        <begin position="20"/>
        <end position="40"/>
    </location>
</feature>
<dbReference type="AlphaFoldDB" id="A0A7S4CJB2"/>